<reference evidence="11" key="1">
    <citation type="submission" date="2020-01" db="EMBL/GenBank/DDBJ databases">
        <title>'Steroidobacter agaridevorans' sp. nov., agar-degrading bacteria isolated from rhizosphere soils.</title>
        <authorList>
            <person name="Ikenaga M."/>
            <person name="Kataoka M."/>
            <person name="Murouchi A."/>
            <person name="Katsuragi S."/>
            <person name="Sakai M."/>
        </authorList>
    </citation>
    <scope>NUCLEOTIDE SEQUENCE [LARGE SCALE GENOMIC DNA]</scope>
    <source>
        <strain evidence="11">YU21-B</strain>
    </source>
</reference>
<feature type="transmembrane region" description="Helical" evidence="8">
    <location>
        <begin position="50"/>
        <end position="70"/>
    </location>
</feature>
<comment type="caution">
    <text evidence="10">The sequence shown here is derived from an EMBL/GenBank/DDBJ whole genome shotgun (WGS) entry which is preliminary data.</text>
</comment>
<dbReference type="InterPro" id="IPR005829">
    <property type="entry name" value="Sugar_transporter_CS"/>
</dbReference>
<dbReference type="SUPFAM" id="SSF103473">
    <property type="entry name" value="MFS general substrate transporter"/>
    <property type="match status" value="1"/>
</dbReference>
<evidence type="ECO:0000256" key="1">
    <source>
        <dbReference type="ARBA" id="ARBA00004141"/>
    </source>
</evidence>
<feature type="transmembrane region" description="Helical" evidence="8">
    <location>
        <begin position="408"/>
        <end position="426"/>
    </location>
</feature>
<feature type="transmembrane region" description="Helical" evidence="8">
    <location>
        <begin position="170"/>
        <end position="189"/>
    </location>
</feature>
<sequence length="460" mass="49566">MKQTLNGTLIRTVFVAALGGSLLGFDTAVIAGSTQGLTRVFNLSPAELGFTVSAALWGTVLGAMAAGWLGRALGGRTSLLILAACYLVSALGCALSTSWTWLLIFRFVGGLGMGGSSVIAPVYIAEIAPAAWRGRLVGAFQINIIGGILLAYLSNYVIGSFALGNIEWRWQLGVAAAPAALFLWMLVGIPQSPRWLIAQNRLMEADQVLGELGSPQPQTERETIRASLQADVGPSSDRLFQWRYRRPILLALVLAMFNQLIGINAVLYYLNDIFQMAGFDRASQNAQAVAVGATMLIATLIALSLIDRFGRRTLLLVGSVGLAVCLAAIATIFRIQQYQQTLLVFVVGYVAFFAFSQGAVVWVYLSEIFPDRVRAQGQSLGSSTHWVMNAIVSAAFPVIATQSQSGPFFVFLVMVILQFLVVWMFFPETSGVRLEDIQRRLGTSDPADSAVVVQGAREAQ</sequence>
<dbReference type="InterPro" id="IPR003663">
    <property type="entry name" value="Sugar/inositol_transpt"/>
</dbReference>
<dbReference type="GO" id="GO:0016020">
    <property type="term" value="C:membrane"/>
    <property type="evidence" value="ECO:0007669"/>
    <property type="project" value="UniProtKB-SubCell"/>
</dbReference>
<dbReference type="PROSITE" id="PS00217">
    <property type="entry name" value="SUGAR_TRANSPORT_2"/>
    <property type="match status" value="1"/>
</dbReference>
<keyword evidence="3 7" id="KW-0813">Transport</keyword>
<protein>
    <submittedName>
        <fullName evidence="10">MFS transporter</fullName>
    </submittedName>
</protein>
<proteinExistence type="inferred from homology"/>
<evidence type="ECO:0000313" key="10">
    <source>
        <dbReference type="EMBL" id="GFE81248.1"/>
    </source>
</evidence>
<dbReference type="InterPro" id="IPR005828">
    <property type="entry name" value="MFS_sugar_transport-like"/>
</dbReference>
<dbReference type="AlphaFoldDB" id="A0A829YEE4"/>
<feature type="transmembrane region" description="Helical" evidence="8">
    <location>
        <begin position="342"/>
        <end position="365"/>
    </location>
</feature>
<dbReference type="PRINTS" id="PR00171">
    <property type="entry name" value="SUGRTRNSPORT"/>
</dbReference>
<dbReference type="InterPro" id="IPR020846">
    <property type="entry name" value="MFS_dom"/>
</dbReference>
<dbReference type="PANTHER" id="PTHR48020:SF12">
    <property type="entry name" value="PROTON MYO-INOSITOL COTRANSPORTER"/>
    <property type="match status" value="1"/>
</dbReference>
<feature type="transmembrane region" description="Helical" evidence="8">
    <location>
        <begin position="313"/>
        <end position="336"/>
    </location>
</feature>
<keyword evidence="6 8" id="KW-0472">Membrane</keyword>
<evidence type="ECO:0000256" key="8">
    <source>
        <dbReference type="SAM" id="Phobius"/>
    </source>
</evidence>
<dbReference type="EMBL" id="BLJN01000003">
    <property type="protein sequence ID" value="GFE81248.1"/>
    <property type="molecule type" value="Genomic_DNA"/>
</dbReference>
<comment type="similarity">
    <text evidence="2 7">Belongs to the major facilitator superfamily. Sugar transporter (TC 2.A.1.1) family.</text>
</comment>
<accession>A0A829YEE4</accession>
<feature type="domain" description="Major facilitator superfamily (MFS) profile" evidence="9">
    <location>
        <begin position="12"/>
        <end position="430"/>
    </location>
</feature>
<dbReference type="GO" id="GO:0022857">
    <property type="term" value="F:transmembrane transporter activity"/>
    <property type="evidence" value="ECO:0007669"/>
    <property type="project" value="InterPro"/>
</dbReference>
<dbReference type="RefSeq" id="WP_161812924.1">
    <property type="nucleotide sequence ID" value="NZ_BLJN01000003.1"/>
</dbReference>
<dbReference type="PANTHER" id="PTHR48020">
    <property type="entry name" value="PROTON MYO-INOSITOL COTRANSPORTER"/>
    <property type="match status" value="1"/>
</dbReference>
<name>A0A829YEE4_9GAMM</name>
<gene>
    <name evidence="10" type="ORF">GCM10011487_32480</name>
</gene>
<dbReference type="Proteomes" id="UP000445000">
    <property type="component" value="Unassembled WGS sequence"/>
</dbReference>
<keyword evidence="11" id="KW-1185">Reference proteome</keyword>
<feature type="transmembrane region" description="Helical" evidence="8">
    <location>
        <begin position="286"/>
        <end position="306"/>
    </location>
</feature>
<evidence type="ECO:0000313" key="11">
    <source>
        <dbReference type="Proteomes" id="UP000445000"/>
    </source>
</evidence>
<dbReference type="PROSITE" id="PS50850">
    <property type="entry name" value="MFS"/>
    <property type="match status" value="1"/>
</dbReference>
<keyword evidence="5 8" id="KW-1133">Transmembrane helix</keyword>
<comment type="subcellular location">
    <subcellularLocation>
        <location evidence="1">Membrane</location>
        <topology evidence="1">Multi-pass membrane protein</topology>
    </subcellularLocation>
</comment>
<evidence type="ECO:0000256" key="5">
    <source>
        <dbReference type="ARBA" id="ARBA00022989"/>
    </source>
</evidence>
<evidence type="ECO:0000256" key="6">
    <source>
        <dbReference type="ARBA" id="ARBA00023136"/>
    </source>
</evidence>
<evidence type="ECO:0000259" key="9">
    <source>
        <dbReference type="PROSITE" id="PS50850"/>
    </source>
</evidence>
<dbReference type="Gene3D" id="1.20.1250.20">
    <property type="entry name" value="MFS general substrate transporter like domains"/>
    <property type="match status" value="1"/>
</dbReference>
<dbReference type="InterPro" id="IPR036259">
    <property type="entry name" value="MFS_trans_sf"/>
</dbReference>
<evidence type="ECO:0000256" key="3">
    <source>
        <dbReference type="ARBA" id="ARBA00022448"/>
    </source>
</evidence>
<dbReference type="InterPro" id="IPR050814">
    <property type="entry name" value="Myo-inositol_Transporter"/>
</dbReference>
<feature type="transmembrane region" description="Helical" evidence="8">
    <location>
        <begin position="77"/>
        <end position="97"/>
    </location>
</feature>
<dbReference type="NCBIfam" id="TIGR00879">
    <property type="entry name" value="SP"/>
    <property type="match status" value="1"/>
</dbReference>
<evidence type="ECO:0000256" key="4">
    <source>
        <dbReference type="ARBA" id="ARBA00022692"/>
    </source>
</evidence>
<feature type="transmembrane region" description="Helical" evidence="8">
    <location>
        <begin position="103"/>
        <end position="124"/>
    </location>
</feature>
<evidence type="ECO:0000256" key="2">
    <source>
        <dbReference type="ARBA" id="ARBA00010992"/>
    </source>
</evidence>
<dbReference type="Pfam" id="PF00083">
    <property type="entry name" value="Sugar_tr"/>
    <property type="match status" value="1"/>
</dbReference>
<evidence type="ECO:0000256" key="7">
    <source>
        <dbReference type="RuleBase" id="RU003346"/>
    </source>
</evidence>
<organism evidence="10 11">
    <name type="scientific">Steroidobacter agaridevorans</name>
    <dbReference type="NCBI Taxonomy" id="2695856"/>
    <lineage>
        <taxon>Bacteria</taxon>
        <taxon>Pseudomonadati</taxon>
        <taxon>Pseudomonadota</taxon>
        <taxon>Gammaproteobacteria</taxon>
        <taxon>Steroidobacterales</taxon>
        <taxon>Steroidobacteraceae</taxon>
        <taxon>Steroidobacter</taxon>
    </lineage>
</organism>
<keyword evidence="4 8" id="KW-0812">Transmembrane</keyword>
<feature type="transmembrane region" description="Helical" evidence="8">
    <location>
        <begin position="136"/>
        <end position="158"/>
    </location>
</feature>
<feature type="transmembrane region" description="Helical" evidence="8">
    <location>
        <begin position="248"/>
        <end position="270"/>
    </location>
</feature>